<protein>
    <submittedName>
        <fullName evidence="2">Uncharacterized protein</fullName>
    </submittedName>
</protein>
<proteinExistence type="predicted"/>
<comment type="caution">
    <text evidence="2">The sequence shown here is derived from an EMBL/GenBank/DDBJ whole genome shotgun (WGS) entry which is preliminary data.</text>
</comment>
<gene>
    <name evidence="2" type="ORF">UU50_C0010G0010</name>
</gene>
<dbReference type="Proteomes" id="UP000033930">
    <property type="component" value="Unassembled WGS sequence"/>
</dbReference>
<keyword evidence="1" id="KW-0472">Membrane</keyword>
<feature type="transmembrane region" description="Helical" evidence="1">
    <location>
        <begin position="80"/>
        <end position="101"/>
    </location>
</feature>
<accession>A0A0G0XQI4</accession>
<sequence>MFEEAQKISQPKKDASASSDFVVHVMPKAFKEKNIIAKEEKKPAPIVLPKPVAKVEVPKPAVQMKPKAIAPVKKHSKIPWILGIVGLILVSTISVVGYFAISNMNKKQDIVIEDPVEDPVIVIEPVVEEIRPGKDIDSDGLTDIEETMYGTNPRDPDTDRDTFLDGNEVFHRYSPLGVSPQTLLDTGAVKQYLSADGFYELTYPSQWTVAGMVNSDFDSTGEVIFRTNSTATIRLTISALGEQDFESWYKQEESDRASFGYLETTLTKEGYIAYQSSDERIAYVIADDQVFTFWYDLADEKEIVYMQTFQMMINSFTIMP</sequence>
<dbReference type="AlphaFoldDB" id="A0A0G0XQI4"/>
<name>A0A0G0XQI4_9BACT</name>
<keyword evidence="1" id="KW-1133">Transmembrane helix</keyword>
<evidence type="ECO:0000313" key="3">
    <source>
        <dbReference type="Proteomes" id="UP000033930"/>
    </source>
</evidence>
<evidence type="ECO:0000256" key="1">
    <source>
        <dbReference type="SAM" id="Phobius"/>
    </source>
</evidence>
<keyword evidence="1" id="KW-0812">Transmembrane</keyword>
<evidence type="ECO:0000313" key="2">
    <source>
        <dbReference type="EMBL" id="KKR99115.1"/>
    </source>
</evidence>
<reference evidence="2 3" key="1">
    <citation type="journal article" date="2015" name="Nature">
        <title>rRNA introns, odd ribosomes, and small enigmatic genomes across a large radiation of phyla.</title>
        <authorList>
            <person name="Brown C.T."/>
            <person name="Hug L.A."/>
            <person name="Thomas B.C."/>
            <person name="Sharon I."/>
            <person name="Castelle C.J."/>
            <person name="Singh A."/>
            <person name="Wilkins M.J."/>
            <person name="Williams K.H."/>
            <person name="Banfield J.F."/>
        </authorList>
    </citation>
    <scope>NUCLEOTIDE SEQUENCE [LARGE SCALE GENOMIC DNA]</scope>
</reference>
<organism evidence="2 3">
    <name type="scientific">Candidatus Uhrbacteria bacterium GW2011_GWC1_41_20</name>
    <dbReference type="NCBI Taxonomy" id="1618983"/>
    <lineage>
        <taxon>Bacteria</taxon>
        <taxon>Candidatus Uhriibacteriota</taxon>
    </lineage>
</organism>
<dbReference type="EMBL" id="LCAW01000010">
    <property type="protein sequence ID" value="KKR99115.1"/>
    <property type="molecule type" value="Genomic_DNA"/>
</dbReference>